<dbReference type="SUPFAM" id="SSF51445">
    <property type="entry name" value="(Trans)glycosidases"/>
    <property type="match status" value="1"/>
</dbReference>
<dbReference type="InterPro" id="IPR048395">
    <property type="entry name" value="Glyco_hydro_31_C"/>
</dbReference>
<dbReference type="Pfam" id="PF21365">
    <property type="entry name" value="Glyco_hydro_31_3rd"/>
    <property type="match status" value="1"/>
</dbReference>
<dbReference type="EMBL" id="JAJEQN010000020">
    <property type="protein sequence ID" value="MCC2221768.1"/>
    <property type="molecule type" value="Genomic_DNA"/>
</dbReference>
<evidence type="ECO:0000256" key="2">
    <source>
        <dbReference type="RuleBase" id="RU361185"/>
    </source>
</evidence>
<dbReference type="GO" id="GO:0004553">
    <property type="term" value="F:hydrolase activity, hydrolyzing O-glycosyl compounds"/>
    <property type="evidence" value="ECO:0007669"/>
    <property type="project" value="InterPro"/>
</dbReference>
<dbReference type="InterPro" id="IPR051816">
    <property type="entry name" value="Glycosyl_Hydrolase_31"/>
</dbReference>
<comment type="similarity">
    <text evidence="1 2">Belongs to the glycosyl hydrolase 31 family.</text>
</comment>
<dbReference type="GO" id="GO:0005975">
    <property type="term" value="P:carbohydrate metabolic process"/>
    <property type="evidence" value="ECO:0007669"/>
    <property type="project" value="InterPro"/>
</dbReference>
<dbReference type="InterPro" id="IPR000322">
    <property type="entry name" value="Glyco_hydro_31_TIM"/>
</dbReference>
<organism evidence="5 6">
    <name type="scientific">Anthropogastromicrobium aceti</name>
    <dbReference type="NCBI Taxonomy" id="2981768"/>
    <lineage>
        <taxon>Bacteria</taxon>
        <taxon>Bacillati</taxon>
        <taxon>Bacillota</taxon>
        <taxon>Clostridia</taxon>
        <taxon>Lachnospirales</taxon>
        <taxon>Lachnospiraceae</taxon>
        <taxon>Anthropogastromicrobium</taxon>
    </lineage>
</organism>
<sequence>METSRKQETGLKEEQKWERIALGVWKVRFGTPSAYTPTAHRSNEIKTEALSVLSAEQGAEPQLPFGTDDVNIKQTTRGIVVTLPMNTSEDIFGFGLQLQSVNAAGRKRYIKVNSDPKMDTGESHAPVPFYVSTAGYGLFVDTYRYATFYMGTSAEKGASAMKKEVNQPHKEFSESALYAFKRAEEERKVIIEIPSESGIDLYFFAGDIKTAVQRYNLFSGGGCKVPMWGLGMWYRVYGGSDQEHVKKLASQFRDEKMPIDVIGLEPGWHSHSYSCTYEWSNLFPEPQDLIDELTQSNYHINLWEHAFVYPAAKIYDKLVPYSGDYEVWNGLVPDFSMEETCEIFGDWHEKELIDKEITGFKLDECDNSDYNPSCWSFPDSTEFPGGMDGEQMHNAIGLLYQHMLEKVFHKKNIRTFSQVRSSGALAAPMPFVLYSDLYSHKEFIRGMVTSSFSGLLWAPEVRDCANGHDLLRRVQTVCFSDHALLNCWRIPNAPWKQVDIQKNLNNELMEEAQYYTDECRKLFELRMSLVPYLYSAFEEYQKTGLPPVSAVVMEYPQDEAARNLDDEYFFGKDLLVCPLTLEDGTSREVYLPEGNWYNFFTGEKIEGGRRLVLEADWNEMLVFARDGALVPVAEPVICVTEDTVFNITVKSFGTNKTGSCVLYEDDFVSFNYESLVAKKQINVTVGDNGKFIVSGAKTSTKYHFLNCIVKD</sequence>
<proteinExistence type="inferred from homology"/>
<comment type="caution">
    <text evidence="5">The sequence shown here is derived from an EMBL/GenBank/DDBJ whole genome shotgun (WGS) entry which is preliminary data.</text>
</comment>
<dbReference type="Gene3D" id="2.60.40.1180">
    <property type="entry name" value="Golgi alpha-mannosidase II"/>
    <property type="match status" value="1"/>
</dbReference>
<dbReference type="GO" id="GO:0030246">
    <property type="term" value="F:carbohydrate binding"/>
    <property type="evidence" value="ECO:0007669"/>
    <property type="project" value="InterPro"/>
</dbReference>
<keyword evidence="2 5" id="KW-0378">Hydrolase</keyword>
<gene>
    <name evidence="5" type="ORF">LKD48_09000</name>
</gene>
<protein>
    <submittedName>
        <fullName evidence="5">Glycoside hydrolase</fullName>
    </submittedName>
</protein>
<dbReference type="RefSeq" id="WP_066563834.1">
    <property type="nucleotide sequence ID" value="NZ_JAJEQN010000020.1"/>
</dbReference>
<dbReference type="InterPro" id="IPR011013">
    <property type="entry name" value="Gal_mutarotase_sf_dom"/>
</dbReference>
<evidence type="ECO:0000259" key="3">
    <source>
        <dbReference type="Pfam" id="PF01055"/>
    </source>
</evidence>
<dbReference type="PANTHER" id="PTHR43863">
    <property type="entry name" value="HYDROLASE, PUTATIVE (AFU_ORTHOLOGUE AFUA_1G03140)-RELATED"/>
    <property type="match status" value="1"/>
</dbReference>
<dbReference type="PANTHER" id="PTHR43863:SF2">
    <property type="entry name" value="MALTASE-GLUCOAMYLASE"/>
    <property type="match status" value="1"/>
</dbReference>
<dbReference type="AlphaFoldDB" id="A0AAE3JCL1"/>
<dbReference type="SUPFAM" id="SSF51011">
    <property type="entry name" value="Glycosyl hydrolase domain"/>
    <property type="match status" value="1"/>
</dbReference>
<evidence type="ECO:0000313" key="5">
    <source>
        <dbReference type="EMBL" id="MCC2221768.1"/>
    </source>
</evidence>
<dbReference type="SUPFAM" id="SSF74650">
    <property type="entry name" value="Galactose mutarotase-like"/>
    <property type="match status" value="1"/>
</dbReference>
<name>A0AAE3JCL1_9FIRM</name>
<feature type="domain" description="Glycosyl hydrolase family 31 C-terminal" evidence="4">
    <location>
        <begin position="544"/>
        <end position="629"/>
    </location>
</feature>
<evidence type="ECO:0000259" key="4">
    <source>
        <dbReference type="Pfam" id="PF21365"/>
    </source>
</evidence>
<keyword evidence="2" id="KW-0326">Glycosidase</keyword>
<dbReference type="Gene3D" id="2.60.40.1760">
    <property type="entry name" value="glycosyl hydrolase (family 31)"/>
    <property type="match status" value="1"/>
</dbReference>
<evidence type="ECO:0000313" key="6">
    <source>
        <dbReference type="Proteomes" id="UP001198200"/>
    </source>
</evidence>
<dbReference type="Gene3D" id="3.20.20.80">
    <property type="entry name" value="Glycosidases"/>
    <property type="match status" value="1"/>
</dbReference>
<reference evidence="5 6" key="1">
    <citation type="submission" date="2021-10" db="EMBL/GenBank/DDBJ databases">
        <title>Anaerobic single-cell dispensing facilitates the cultivation of human gut bacteria.</title>
        <authorList>
            <person name="Afrizal A."/>
        </authorList>
    </citation>
    <scope>NUCLEOTIDE SEQUENCE [LARGE SCALE GENOMIC DNA]</scope>
    <source>
        <strain evidence="5 6">CLA-AA-H224</strain>
    </source>
</reference>
<feature type="domain" description="Glycoside hydrolase family 31 TIM barrel" evidence="3">
    <location>
        <begin position="225"/>
        <end position="536"/>
    </location>
</feature>
<accession>A0AAE3JCL1</accession>
<dbReference type="Pfam" id="PF01055">
    <property type="entry name" value="Glyco_hydro_31_2nd"/>
    <property type="match status" value="1"/>
</dbReference>
<dbReference type="CDD" id="cd06592">
    <property type="entry name" value="GH31_NET37"/>
    <property type="match status" value="1"/>
</dbReference>
<dbReference type="InterPro" id="IPR013780">
    <property type="entry name" value="Glyco_hydro_b"/>
</dbReference>
<dbReference type="InterPro" id="IPR017853">
    <property type="entry name" value="GH"/>
</dbReference>
<evidence type="ECO:0000256" key="1">
    <source>
        <dbReference type="ARBA" id="ARBA00007806"/>
    </source>
</evidence>
<dbReference type="Proteomes" id="UP001198200">
    <property type="component" value="Unassembled WGS sequence"/>
</dbReference>
<keyword evidence="6" id="KW-1185">Reference proteome</keyword>
<dbReference type="CDD" id="cd14752">
    <property type="entry name" value="GH31_N"/>
    <property type="match status" value="1"/>
</dbReference>